<evidence type="ECO:0000256" key="1">
    <source>
        <dbReference type="ARBA" id="ARBA00011955"/>
    </source>
</evidence>
<accession>A0A562SLB9</accession>
<dbReference type="SUPFAM" id="SSF143631">
    <property type="entry name" value="ApbE-like"/>
    <property type="match status" value="1"/>
</dbReference>
<sequence>MHSINAKYEVRSMKYEVGRKTIVFLLSVCFTVSARAQHLTVCEGKAQGTYYIIKYLHTDTATLQPRIDSIFNVIDQSLSLYRPGSLINRFNAGTQVQMDAHMQAVVTRALQVSKATGGAFDITVKPLVDAWGFGVVRPAWQGVPPADTLQQRLQRTGYHYLQVKGRRLRKRRPGVEIDCNGIAQGYTVDVLARFLEQQGIDNYLVDVGGELRARGHNDRRRTWSVGIERPATDQGNEPVPAVLPLQDRAIATSGNYRRFFDQGGTRFAHTIDPHSGQALHNNIISVTVIARDCITADGFDNALILMGVEKALAFIQSHPQYGLEAYFIYKDREGNTRERYTEGFKQLIAAKKPRPGIAGTGPHFYSFPRIWTNFSQYANAILYFPG</sequence>
<feature type="binding site" evidence="11">
    <location>
        <position position="181"/>
    </location>
    <ligand>
        <name>Mg(2+)</name>
        <dbReference type="ChEBI" id="CHEBI:18420"/>
    </ligand>
</feature>
<evidence type="ECO:0000256" key="11">
    <source>
        <dbReference type="PIRSR" id="PIRSR006268-2"/>
    </source>
</evidence>
<dbReference type="AlphaFoldDB" id="A0A562SLB9"/>
<evidence type="ECO:0000256" key="6">
    <source>
        <dbReference type="ARBA" id="ARBA00022827"/>
    </source>
</evidence>
<dbReference type="Proteomes" id="UP000316778">
    <property type="component" value="Unassembled WGS sequence"/>
</dbReference>
<dbReference type="EC" id="2.7.1.180" evidence="1 10"/>
<dbReference type="Gene3D" id="3.10.520.10">
    <property type="entry name" value="ApbE-like domains"/>
    <property type="match status" value="1"/>
</dbReference>
<dbReference type="InterPro" id="IPR024932">
    <property type="entry name" value="ApbE"/>
</dbReference>
<dbReference type="PIRSF" id="PIRSF006268">
    <property type="entry name" value="ApbE"/>
    <property type="match status" value="1"/>
</dbReference>
<evidence type="ECO:0000256" key="2">
    <source>
        <dbReference type="ARBA" id="ARBA00016337"/>
    </source>
</evidence>
<dbReference type="GO" id="GO:0016740">
    <property type="term" value="F:transferase activity"/>
    <property type="evidence" value="ECO:0007669"/>
    <property type="project" value="UniProtKB-UniRule"/>
</dbReference>
<dbReference type="PANTHER" id="PTHR30040:SF2">
    <property type="entry name" value="FAD:PROTEIN FMN TRANSFERASE"/>
    <property type="match status" value="1"/>
</dbReference>
<keyword evidence="7 10" id="KW-0460">Magnesium</keyword>
<evidence type="ECO:0000313" key="12">
    <source>
        <dbReference type="EMBL" id="TWI81998.1"/>
    </source>
</evidence>
<evidence type="ECO:0000256" key="4">
    <source>
        <dbReference type="ARBA" id="ARBA00022679"/>
    </source>
</evidence>
<evidence type="ECO:0000256" key="5">
    <source>
        <dbReference type="ARBA" id="ARBA00022723"/>
    </source>
</evidence>
<keyword evidence="3 10" id="KW-0285">Flavoprotein</keyword>
<comment type="caution">
    <text evidence="12">The sequence shown here is derived from an EMBL/GenBank/DDBJ whole genome shotgun (WGS) entry which is preliminary data.</text>
</comment>
<proteinExistence type="inferred from homology"/>
<comment type="cofactor">
    <cofactor evidence="11">
        <name>Mg(2+)</name>
        <dbReference type="ChEBI" id="CHEBI:18420"/>
    </cofactor>
    <cofactor evidence="11">
        <name>Mn(2+)</name>
        <dbReference type="ChEBI" id="CHEBI:29035"/>
    </cofactor>
    <text evidence="11">Magnesium. Can also use manganese.</text>
</comment>
<evidence type="ECO:0000256" key="10">
    <source>
        <dbReference type="PIRNR" id="PIRNR006268"/>
    </source>
</evidence>
<dbReference type="Pfam" id="PF02424">
    <property type="entry name" value="ApbE"/>
    <property type="match status" value="1"/>
</dbReference>
<keyword evidence="13" id="KW-1185">Reference proteome</keyword>
<gene>
    <name evidence="12" type="ORF">LX66_5314</name>
</gene>
<dbReference type="GO" id="GO:0046872">
    <property type="term" value="F:metal ion binding"/>
    <property type="evidence" value="ECO:0007669"/>
    <property type="project" value="UniProtKB-UniRule"/>
</dbReference>
<keyword evidence="12" id="KW-0449">Lipoprotein</keyword>
<keyword evidence="6 10" id="KW-0274">FAD</keyword>
<dbReference type="PANTHER" id="PTHR30040">
    <property type="entry name" value="THIAMINE BIOSYNTHESIS LIPOPROTEIN APBE"/>
    <property type="match status" value="1"/>
</dbReference>
<protein>
    <recommendedName>
        <fullName evidence="2 10">FAD:protein FMN transferase</fullName>
        <ecNumber evidence="1 10">2.7.1.180</ecNumber>
    </recommendedName>
    <alternativeName>
        <fullName evidence="8 10">Flavin transferase</fullName>
    </alternativeName>
</protein>
<evidence type="ECO:0000256" key="9">
    <source>
        <dbReference type="ARBA" id="ARBA00048540"/>
    </source>
</evidence>
<comment type="catalytic activity">
    <reaction evidence="9 10">
        <text>L-threonyl-[protein] + FAD = FMN-L-threonyl-[protein] + AMP + H(+)</text>
        <dbReference type="Rhea" id="RHEA:36847"/>
        <dbReference type="Rhea" id="RHEA-COMP:11060"/>
        <dbReference type="Rhea" id="RHEA-COMP:11061"/>
        <dbReference type="ChEBI" id="CHEBI:15378"/>
        <dbReference type="ChEBI" id="CHEBI:30013"/>
        <dbReference type="ChEBI" id="CHEBI:57692"/>
        <dbReference type="ChEBI" id="CHEBI:74257"/>
        <dbReference type="ChEBI" id="CHEBI:456215"/>
        <dbReference type="EC" id="2.7.1.180"/>
    </reaction>
</comment>
<dbReference type="InterPro" id="IPR003374">
    <property type="entry name" value="ApbE-like_sf"/>
</dbReference>
<comment type="similarity">
    <text evidence="10">Belongs to the ApbE family.</text>
</comment>
<evidence type="ECO:0000256" key="7">
    <source>
        <dbReference type="ARBA" id="ARBA00022842"/>
    </source>
</evidence>
<organism evidence="12 13">
    <name type="scientific">Chitinophaga japonensis</name>
    <name type="common">Flexibacter japonensis</name>
    <dbReference type="NCBI Taxonomy" id="104662"/>
    <lineage>
        <taxon>Bacteria</taxon>
        <taxon>Pseudomonadati</taxon>
        <taxon>Bacteroidota</taxon>
        <taxon>Chitinophagia</taxon>
        <taxon>Chitinophagales</taxon>
        <taxon>Chitinophagaceae</taxon>
        <taxon>Chitinophaga</taxon>
    </lineage>
</organism>
<keyword evidence="5 10" id="KW-0479">Metal-binding</keyword>
<feature type="binding site" evidence="11">
    <location>
        <position position="297"/>
    </location>
    <ligand>
        <name>Mg(2+)</name>
        <dbReference type="ChEBI" id="CHEBI:18420"/>
    </ligand>
</feature>
<evidence type="ECO:0000313" key="13">
    <source>
        <dbReference type="Proteomes" id="UP000316778"/>
    </source>
</evidence>
<reference evidence="12 13" key="1">
    <citation type="journal article" date="2013" name="Stand. Genomic Sci.">
        <title>Genomic Encyclopedia of Type Strains, Phase I: The one thousand microbial genomes (KMG-I) project.</title>
        <authorList>
            <person name="Kyrpides N.C."/>
            <person name="Woyke T."/>
            <person name="Eisen J.A."/>
            <person name="Garrity G."/>
            <person name="Lilburn T.G."/>
            <person name="Beck B.J."/>
            <person name="Whitman W.B."/>
            <person name="Hugenholtz P."/>
            <person name="Klenk H.P."/>
        </authorList>
    </citation>
    <scope>NUCLEOTIDE SEQUENCE [LARGE SCALE GENOMIC DNA]</scope>
    <source>
        <strain evidence="12 13">DSM 13484</strain>
    </source>
</reference>
<evidence type="ECO:0000256" key="8">
    <source>
        <dbReference type="ARBA" id="ARBA00031306"/>
    </source>
</evidence>
<dbReference type="EMBL" id="VLLG01000007">
    <property type="protein sequence ID" value="TWI81998.1"/>
    <property type="molecule type" value="Genomic_DNA"/>
</dbReference>
<evidence type="ECO:0000256" key="3">
    <source>
        <dbReference type="ARBA" id="ARBA00022630"/>
    </source>
</evidence>
<name>A0A562SLB9_CHIJA</name>
<keyword evidence="4 10" id="KW-0808">Transferase</keyword>